<feature type="compositionally biased region" description="Basic and acidic residues" evidence="16">
    <location>
        <begin position="133"/>
        <end position="152"/>
    </location>
</feature>
<evidence type="ECO:0000256" key="14">
    <source>
        <dbReference type="RuleBase" id="RU361130"/>
    </source>
</evidence>
<dbReference type="InterPro" id="IPR013766">
    <property type="entry name" value="Thioredoxin_domain"/>
</dbReference>
<feature type="domain" description="Thioredoxin" evidence="18">
    <location>
        <begin position="969"/>
        <end position="1098"/>
    </location>
</feature>
<dbReference type="Pfam" id="PF12937">
    <property type="entry name" value="F-box-like"/>
    <property type="match status" value="1"/>
</dbReference>
<keyword evidence="6" id="KW-0677">Repeat</keyword>
<feature type="disulfide bond" description="Redox-active" evidence="12">
    <location>
        <begin position="1016"/>
        <end position="1019"/>
    </location>
</feature>
<dbReference type="GO" id="GO:0003756">
    <property type="term" value="F:protein disulfide isomerase activity"/>
    <property type="evidence" value="ECO:0007669"/>
    <property type="project" value="UniProtKB-EC"/>
</dbReference>
<evidence type="ECO:0000256" key="2">
    <source>
        <dbReference type="ARBA" id="ARBA00004319"/>
    </source>
</evidence>
<comment type="catalytic activity">
    <reaction evidence="1 14">
        <text>Catalyzes the rearrangement of -S-S- bonds in proteins.</text>
        <dbReference type="EC" id="5.3.4.1"/>
    </reaction>
</comment>
<keyword evidence="15" id="KW-0175">Coiled coil</keyword>
<dbReference type="FunFam" id="3.40.30.10:FF:000184">
    <property type="entry name" value="Protein disulfide-isomerase"/>
    <property type="match status" value="1"/>
</dbReference>
<dbReference type="FunFam" id="3.40.30.10:FF:000152">
    <property type="entry name" value="Protein disulfide-isomerase"/>
    <property type="match status" value="1"/>
</dbReference>
<evidence type="ECO:0000259" key="17">
    <source>
        <dbReference type="PROSITE" id="PS50181"/>
    </source>
</evidence>
<feature type="region of interest" description="Disordered" evidence="16">
    <location>
        <begin position="63"/>
        <end position="168"/>
    </location>
</feature>
<dbReference type="Pfam" id="PF00085">
    <property type="entry name" value="Thioredoxin"/>
    <property type="match status" value="2"/>
</dbReference>
<dbReference type="NCBIfam" id="TIGR01126">
    <property type="entry name" value="pdi_dom"/>
    <property type="match status" value="1"/>
</dbReference>
<dbReference type="EC" id="5.3.4.1" evidence="4 14"/>
<dbReference type="Pfam" id="PF13848">
    <property type="entry name" value="Thioredoxin_6"/>
    <property type="match status" value="1"/>
</dbReference>
<dbReference type="PANTHER" id="PTHR21450:SF2">
    <property type="entry name" value="FAMILY PROTEIN, PUTATIVE (DUF630 AND DUF632)-RELATED"/>
    <property type="match status" value="1"/>
</dbReference>
<dbReference type="GO" id="GO:0005788">
    <property type="term" value="C:endoplasmic reticulum lumen"/>
    <property type="evidence" value="ECO:0007669"/>
    <property type="project" value="UniProtKB-SubCell"/>
</dbReference>
<feature type="compositionally biased region" description="Basic and acidic residues" evidence="16">
    <location>
        <begin position="420"/>
        <end position="429"/>
    </location>
</feature>
<dbReference type="PROSITE" id="PS00194">
    <property type="entry name" value="THIOREDOXIN_1"/>
    <property type="match status" value="2"/>
</dbReference>
<name>A0A8S1ZF79_ARAAE</name>
<dbReference type="CDD" id="cd02981">
    <property type="entry name" value="PDI_b_family"/>
    <property type="match status" value="1"/>
</dbReference>
<dbReference type="CDD" id="cd22151">
    <property type="entry name" value="F-box_AtGID2-like"/>
    <property type="match status" value="1"/>
</dbReference>
<dbReference type="InterPro" id="IPR006868">
    <property type="entry name" value="DUF630"/>
</dbReference>
<evidence type="ECO:0000256" key="12">
    <source>
        <dbReference type="PIRSR" id="PIRSR605792-51"/>
    </source>
</evidence>
<keyword evidence="11 12" id="KW-0676">Redox-active center</keyword>
<evidence type="ECO:0000313" key="20">
    <source>
        <dbReference type="Proteomes" id="UP000682877"/>
    </source>
</evidence>
<dbReference type="Pfam" id="PF19270">
    <property type="entry name" value="FBO_C"/>
    <property type="match status" value="1"/>
</dbReference>
<dbReference type="NCBIfam" id="TIGR01130">
    <property type="entry name" value="ER_PDI_fam"/>
    <property type="match status" value="1"/>
</dbReference>
<proteinExistence type="inferred from homology"/>
<dbReference type="InterPro" id="IPR006867">
    <property type="entry name" value="DUF632"/>
</dbReference>
<evidence type="ECO:0000256" key="7">
    <source>
        <dbReference type="ARBA" id="ARBA00022824"/>
    </source>
</evidence>
<keyword evidence="9" id="KW-0325">Glycoprotein</keyword>
<dbReference type="PANTHER" id="PTHR21450">
    <property type="entry name" value="PROTEIN ALTERED PHOSPHATE STARVATION RESPONSE 1"/>
    <property type="match status" value="1"/>
</dbReference>
<feature type="compositionally biased region" description="Pro residues" evidence="16">
    <location>
        <begin position="267"/>
        <end position="280"/>
    </location>
</feature>
<dbReference type="InterPro" id="IPR017937">
    <property type="entry name" value="Thioredoxin_CS"/>
</dbReference>
<dbReference type="CDD" id="cd02995">
    <property type="entry name" value="PDI_a_PDI_a'_C"/>
    <property type="match status" value="1"/>
</dbReference>
<protein>
    <recommendedName>
        <fullName evidence="4 14">Protein disulfide-isomerase</fullName>
        <ecNumber evidence="4 14">5.3.4.1</ecNumber>
    </recommendedName>
</protein>
<reference evidence="19" key="1">
    <citation type="submission" date="2021-01" db="EMBL/GenBank/DDBJ databases">
        <authorList>
            <person name="Bezrukov I."/>
        </authorList>
    </citation>
    <scope>NUCLEOTIDE SEQUENCE</scope>
</reference>
<dbReference type="Gene3D" id="3.40.30.10">
    <property type="entry name" value="Glutaredoxin"/>
    <property type="match status" value="4"/>
</dbReference>
<feature type="compositionally biased region" description="Basic and acidic residues" evidence="16">
    <location>
        <begin position="359"/>
        <end position="376"/>
    </location>
</feature>
<dbReference type="SMART" id="SM00256">
    <property type="entry name" value="FBOX"/>
    <property type="match status" value="1"/>
</dbReference>
<evidence type="ECO:0000256" key="15">
    <source>
        <dbReference type="SAM" id="Coils"/>
    </source>
</evidence>
<dbReference type="Proteomes" id="UP000682877">
    <property type="component" value="Chromosome 1"/>
</dbReference>
<dbReference type="CDD" id="cd02982">
    <property type="entry name" value="PDI_b'_family"/>
    <property type="match status" value="1"/>
</dbReference>
<feature type="compositionally biased region" description="Basic and acidic residues" evidence="16">
    <location>
        <begin position="326"/>
        <end position="336"/>
    </location>
</feature>
<evidence type="ECO:0000256" key="5">
    <source>
        <dbReference type="ARBA" id="ARBA00022729"/>
    </source>
</evidence>
<feature type="domain" description="F-box" evidence="17">
    <location>
        <begin position="1528"/>
        <end position="1574"/>
    </location>
</feature>
<keyword evidence="10 14" id="KW-0413">Isomerase</keyword>
<feature type="compositionally biased region" description="Low complexity" evidence="16">
    <location>
        <begin position="90"/>
        <end position="99"/>
    </location>
</feature>
<dbReference type="SUPFAM" id="SSF52833">
    <property type="entry name" value="Thioredoxin-like"/>
    <property type="match status" value="4"/>
</dbReference>
<comment type="similarity">
    <text evidence="3 13">Belongs to the protein disulfide isomerase family.</text>
</comment>
<dbReference type="PROSITE" id="PS51352">
    <property type="entry name" value="THIOREDOXIN_2"/>
    <property type="match status" value="2"/>
</dbReference>
<sequence>MGCGGSKVDDQPLVILCRERKELIKAASHHRCALAAAHLSYFQSLCDVGESIKRFVDEELVVVGTSSSSPDSPVLTLPSDEGKSHKHKISSSSTSVSHSVIEDDGEGEGEDQHLHLSSGSELDSGSESGSDDSLGHIHIETSPKVKEKETRLPENYQPGYQPGYEPGFTPGYQYQPGYSAGYQYPVEGWGFMGENPDLNPYPNPNPGMYFMKKSAPPSRPVVFQPENHRVENGQWLPENGFGYSNYFPGNANTGYFGYPEQQRREPPSPVRPTPAPPSPPRISSWDFLNVFDTYDYIRAGGGESSGAGVGFSPAMGGGKSNSSSPDSREVREREGIPELEEETEQEVIIGQTFKHMKRKGIEKVKEQHRQENEIHERKIKKRGDSGEGTSRAVPMVERATESSFGSKTVSSFSSSEEESEFHHVNDGEGKSSSNGLSGHETVATKSVGEVEEEYVRKKGVSFELDENATTSFDVESSKISSLSALSVHATRDLREVVKEIKSEFEVASSHGKEVAVLLEVSKLPYQQKSSGLKVIFSRIMYLVAPSTVSSRSQPQPSIRLTSRILKIAKSYNGQDIREGLSGNLSSTLEQLYAWEKKLYKEVKDEEKLRVVYEEKCRTLKKLDSLGAESSKIDTTRAAIRKLLTKLDVCIRSVDSISSRIHKLRDEELQPQLTQLIHGLIRMWRSMLKCHQKQFQAIMESKVRSLRANTGLQRDSGLKAILDLEMELREWCISFNHWVNTQKLYVESLNGWLSRCLHYEPESTEDGIAPFSPSSVGAPQVFVICKDWQEAMARISGENVSNAMQGFASSLHELWERQDEEQRQRVKAEYVSHDFEKRLNDLRMERARVRMRNDQLQDGASEKSVVLSESGISALDDLKVDLDSMRKKLEEERARHKETIKLVNNAASSSLQAGLVPIFEALGNFTSQVVKAHEDLRANPGELTEFKLNIVREKERAIMAMRGFTLFSILVLSLFASSIRSEETETKEFVLTLDHTNFTDTINKHDFIVVEFYAPWCGHCKQLAPEYEKAASELSSNVPPVVLAKIDASEETNREFATQYEVQGFPTIKIFRNGGKAVQEYNGPREADGIVTYLKKQSGPASAEIKSADDAAEVVGDKKVVVVGIFPKLSGSEFDSFMAIAEKLRSELDFAHTSDAKLLPRGESSVTGPVVRLFKPFDEQFVDSKDFDGEALEKFVKESSIPLITVFDKDPNNHPYVIKFFESTNTKAMLFMNFTGEGAESLKSKYREVATSNKGQGLSFLLGDAENSQGAFQYFGLEESQVPLIIIQTADDKKYLKTNVEVDQIESWVKDFKDGKIAAHKKSQPIPAENNEPVKVVVSDSLDDIVLNSGKNVLLEFYAPWCGHCQKLAPILDEVAVSYQSDPSVVIAKLDATANDFPRETFDVKGFPTIYFKSASGNIVVYEGDRTKEDFISFIDKNKDTVGEAKKEEETTEEGARTGGYEIAGFSNRLSVSMTSDALSIPSELESALRLRTVQYFITKRPWLDLYGVHVRPVPPFGSTSRKPHYDPALIHRCLPDELLFEVFARMMPYDLGRAACVCRKWRYTVRNPVFWRNACLKAWQTAGVIENYKILQSKYDGSWRKMWLLRSRVRTDGLYVSRNTYIRAGITEWKITNPVHIVCYFRYIRFYPSGRFLYKNSSQKLKDVAKYMNFKASKSDSLYRGTYTLSMSDDKIEAAVLYPGTRPTVLRIRLRLRGTAIGANNRMDLLSLVTSGVNDEEISSTEEDILGVVEGWEDDETHNPDIPAVSHKRGMTPFVFVPFEEVEQSVLNLPPEKMDYYVTG</sequence>
<keyword evidence="20" id="KW-1185">Reference proteome</keyword>
<dbReference type="InterPro" id="IPR005792">
    <property type="entry name" value="Prot_disulphide_isomerase"/>
</dbReference>
<evidence type="ECO:0000256" key="6">
    <source>
        <dbReference type="ARBA" id="ARBA00022737"/>
    </source>
</evidence>
<feature type="compositionally biased region" description="Gly residues" evidence="16">
    <location>
        <begin position="308"/>
        <end position="319"/>
    </location>
</feature>
<feature type="coiled-coil region" evidence="15">
    <location>
        <begin position="838"/>
        <end position="905"/>
    </location>
</feature>
<evidence type="ECO:0000256" key="16">
    <source>
        <dbReference type="SAM" id="MobiDB-lite"/>
    </source>
</evidence>
<evidence type="ECO:0000256" key="11">
    <source>
        <dbReference type="ARBA" id="ARBA00023284"/>
    </source>
</evidence>
<evidence type="ECO:0000256" key="3">
    <source>
        <dbReference type="ARBA" id="ARBA00006347"/>
    </source>
</evidence>
<dbReference type="PROSITE" id="PS50181">
    <property type="entry name" value="FBOX"/>
    <property type="match status" value="1"/>
</dbReference>
<feature type="compositionally biased region" description="Low complexity" evidence="16">
    <location>
        <begin position="115"/>
        <end position="132"/>
    </location>
</feature>
<feature type="region of interest" description="Disordered" evidence="16">
    <location>
        <begin position="308"/>
        <end position="345"/>
    </location>
</feature>
<dbReference type="Pfam" id="PF04783">
    <property type="entry name" value="DUF630"/>
    <property type="match status" value="1"/>
</dbReference>
<evidence type="ECO:0000256" key="9">
    <source>
        <dbReference type="ARBA" id="ARBA00023180"/>
    </source>
</evidence>
<dbReference type="InterPro" id="IPR036249">
    <property type="entry name" value="Thioredoxin-like_sf"/>
</dbReference>
<dbReference type="InterPro" id="IPR005788">
    <property type="entry name" value="PDI_thioredoxin-like_dom"/>
</dbReference>
<evidence type="ECO:0000259" key="18">
    <source>
        <dbReference type="PROSITE" id="PS51352"/>
    </source>
</evidence>
<dbReference type="InterPro" id="IPR001810">
    <property type="entry name" value="F-box_dom"/>
</dbReference>
<keyword evidence="7" id="KW-0256">Endoplasmic reticulum</keyword>
<keyword evidence="8 12" id="KW-1015">Disulfide bond</keyword>
<dbReference type="FunFam" id="1.20.1280.50:FF:000045">
    <property type="entry name" value="F-box protein 7"/>
    <property type="match status" value="1"/>
</dbReference>
<dbReference type="InterPro" id="IPR045464">
    <property type="entry name" value="Hrt3/FBXO9_C"/>
</dbReference>
<dbReference type="EMBL" id="LR999451">
    <property type="protein sequence ID" value="CAE5958190.1"/>
    <property type="molecule type" value="Genomic_DNA"/>
</dbReference>
<gene>
    <name evidence="19" type="ORF">AARE701A_LOCUS1814</name>
</gene>
<accession>A0A8S1ZF79</accession>
<evidence type="ECO:0000256" key="4">
    <source>
        <dbReference type="ARBA" id="ARBA00012723"/>
    </source>
</evidence>
<feature type="region of interest" description="Disordered" evidence="16">
    <location>
        <begin position="256"/>
        <end position="281"/>
    </location>
</feature>
<evidence type="ECO:0000256" key="8">
    <source>
        <dbReference type="ARBA" id="ARBA00023157"/>
    </source>
</evidence>
<evidence type="ECO:0000256" key="10">
    <source>
        <dbReference type="ARBA" id="ARBA00023235"/>
    </source>
</evidence>
<dbReference type="CDD" id="cd02961">
    <property type="entry name" value="PDI_a_family"/>
    <property type="match status" value="1"/>
</dbReference>
<evidence type="ECO:0000256" key="13">
    <source>
        <dbReference type="RuleBase" id="RU004208"/>
    </source>
</evidence>
<comment type="subcellular location">
    <subcellularLocation>
        <location evidence="2">Endoplasmic reticulum lumen</location>
    </subcellularLocation>
</comment>
<feature type="compositionally biased region" description="Low complexity" evidence="16">
    <location>
        <begin position="401"/>
        <end position="414"/>
    </location>
</feature>
<dbReference type="Gene3D" id="1.20.1280.50">
    <property type="match status" value="1"/>
</dbReference>
<dbReference type="FunFam" id="3.40.30.10:FF:000143">
    <property type="entry name" value="Protein disulfide-isomerase"/>
    <property type="match status" value="1"/>
</dbReference>
<dbReference type="InterPro" id="IPR036047">
    <property type="entry name" value="F-box-like_dom_sf"/>
</dbReference>
<dbReference type="Pfam" id="PF04782">
    <property type="entry name" value="DUF632"/>
    <property type="match status" value="1"/>
</dbReference>
<dbReference type="SUPFAM" id="SSF81383">
    <property type="entry name" value="F-box domain"/>
    <property type="match status" value="1"/>
</dbReference>
<evidence type="ECO:0000256" key="1">
    <source>
        <dbReference type="ARBA" id="ARBA00001182"/>
    </source>
</evidence>
<feature type="domain" description="Thioredoxin" evidence="18">
    <location>
        <begin position="1295"/>
        <end position="1439"/>
    </location>
</feature>
<dbReference type="FunFam" id="3.40.30.10:FF:000150">
    <property type="entry name" value="Protein disulfide-isomerase"/>
    <property type="match status" value="1"/>
</dbReference>
<keyword evidence="5" id="KW-0732">Signal</keyword>
<organism evidence="19 20">
    <name type="scientific">Arabidopsis arenosa</name>
    <name type="common">Sand rock-cress</name>
    <name type="synonym">Cardaminopsis arenosa</name>
    <dbReference type="NCBI Taxonomy" id="38785"/>
    <lineage>
        <taxon>Eukaryota</taxon>
        <taxon>Viridiplantae</taxon>
        <taxon>Streptophyta</taxon>
        <taxon>Embryophyta</taxon>
        <taxon>Tracheophyta</taxon>
        <taxon>Spermatophyta</taxon>
        <taxon>Magnoliopsida</taxon>
        <taxon>eudicotyledons</taxon>
        <taxon>Gunneridae</taxon>
        <taxon>Pentapetalae</taxon>
        <taxon>rosids</taxon>
        <taxon>malvids</taxon>
        <taxon>Brassicales</taxon>
        <taxon>Brassicaceae</taxon>
        <taxon>Camelineae</taxon>
        <taxon>Arabidopsis</taxon>
    </lineage>
</organism>
<feature type="disulfide bond" description="Redox-active" evidence="12">
    <location>
        <begin position="1361"/>
        <end position="1364"/>
    </location>
</feature>
<feature type="region of interest" description="Disordered" evidence="16">
    <location>
        <begin position="358"/>
        <end position="448"/>
    </location>
</feature>
<evidence type="ECO:0000313" key="19">
    <source>
        <dbReference type="EMBL" id="CAE5958190.1"/>
    </source>
</evidence>
<dbReference type="PRINTS" id="PR00421">
    <property type="entry name" value="THIOREDOXIN"/>
</dbReference>
<dbReference type="GO" id="GO:0034976">
    <property type="term" value="P:response to endoplasmic reticulum stress"/>
    <property type="evidence" value="ECO:0007669"/>
    <property type="project" value="UniProtKB-ARBA"/>
</dbReference>